<sequence>MNVHFIFGGEIQRVRQVILFIKERYPCTSSSRLELKANLWKTALFTEKENHGSPRQHYLTLQQLLWNQRIQRIIVSTALISTLLIRSFPKQLLFVSSSKNLRSEDKDF</sequence>
<protein>
    <submittedName>
        <fullName evidence="1">Uncharacterized protein</fullName>
    </submittedName>
</protein>
<evidence type="ECO:0000313" key="1">
    <source>
        <dbReference type="EMBL" id="CDW50180.1"/>
    </source>
</evidence>
<accession>A0A0K2VIK5</accession>
<organism evidence="1">
    <name type="scientific">Lepeophtheirus salmonis</name>
    <name type="common">Salmon louse</name>
    <name type="synonym">Caligus salmonis</name>
    <dbReference type="NCBI Taxonomy" id="72036"/>
    <lineage>
        <taxon>Eukaryota</taxon>
        <taxon>Metazoa</taxon>
        <taxon>Ecdysozoa</taxon>
        <taxon>Arthropoda</taxon>
        <taxon>Crustacea</taxon>
        <taxon>Multicrustacea</taxon>
        <taxon>Hexanauplia</taxon>
        <taxon>Copepoda</taxon>
        <taxon>Siphonostomatoida</taxon>
        <taxon>Caligidae</taxon>
        <taxon>Lepeophtheirus</taxon>
    </lineage>
</organism>
<reference evidence="1" key="1">
    <citation type="submission" date="2014-05" db="EMBL/GenBank/DDBJ databases">
        <authorList>
            <person name="Chronopoulou M."/>
        </authorList>
    </citation>
    <scope>NUCLEOTIDE SEQUENCE</scope>
    <source>
        <tissue evidence="1">Whole organism</tissue>
    </source>
</reference>
<dbReference type="AlphaFoldDB" id="A0A0K2VIK5"/>
<name>A0A0K2VIK5_LEPSM</name>
<dbReference type="EMBL" id="HACA01032819">
    <property type="protein sequence ID" value="CDW50180.1"/>
    <property type="molecule type" value="Transcribed_RNA"/>
</dbReference>
<proteinExistence type="predicted"/>